<dbReference type="Gene3D" id="3.20.20.30">
    <property type="entry name" value="Luciferase-like domain"/>
    <property type="match status" value="1"/>
</dbReference>
<dbReference type="EMBL" id="JAMTCJ010000003">
    <property type="protein sequence ID" value="MCP2177351.1"/>
    <property type="molecule type" value="Genomic_DNA"/>
</dbReference>
<dbReference type="InterPro" id="IPR011251">
    <property type="entry name" value="Luciferase-like_dom"/>
</dbReference>
<reference evidence="3 4" key="1">
    <citation type="submission" date="2022-06" db="EMBL/GenBank/DDBJ databases">
        <title>Genomic Encyclopedia of Archaeal and Bacterial Type Strains, Phase II (KMG-II): from individual species to whole genera.</title>
        <authorList>
            <person name="Goeker M."/>
        </authorList>
    </citation>
    <scope>NUCLEOTIDE SEQUENCE [LARGE SCALE GENOMIC DNA]</scope>
    <source>
        <strain evidence="3 4">DSM 44693</strain>
    </source>
</reference>
<dbReference type="SUPFAM" id="SSF51679">
    <property type="entry name" value="Bacterial luciferase-like"/>
    <property type="match status" value="1"/>
</dbReference>
<dbReference type="InterPro" id="IPR019945">
    <property type="entry name" value="F420_G6P_DH-rel"/>
</dbReference>
<comment type="caution">
    <text evidence="3">The sequence shown here is derived from an EMBL/GenBank/DDBJ whole genome shotgun (WGS) entry which is preliminary data.</text>
</comment>
<dbReference type="Proteomes" id="UP001206895">
    <property type="component" value="Unassembled WGS sequence"/>
</dbReference>
<keyword evidence="1" id="KW-0560">Oxidoreductase</keyword>
<dbReference type="CDD" id="cd01097">
    <property type="entry name" value="Tetrahydromethanopterin_reductase"/>
    <property type="match status" value="1"/>
</dbReference>
<name>A0ABT1HGI6_9NOCA</name>
<dbReference type="InterPro" id="IPR050564">
    <property type="entry name" value="F420-G6PD/mer"/>
</dbReference>
<sequence>MPLKVGFKLMAETFDPKEIVRQAVAAERAGFDFVEISDHFHPWLYSHKHSGFAWSMLAAIAVQTDRLELATGVTCPFIRYHPAIIAQAAATTQILADGRFTLGLGTGERLNEHITGAPWPSAHIRQEMLRESIEVMRLLWTDGYHSYRGQHITLDDARVFDIPDTLPPIVVAAGGKESAALAGEIGDGLFTTEPKADLISAYGEGGGSGPRYTEVPMAWATDVDTAVASAHEKFRFGLTGWKVQAELPNPINFEAATALVRHSDIADGMSCGPDLDAHVQGAKEFVDAGFDHLSLLNAGPDVDGFLAVCESDLIEKVRSLAN</sequence>
<gene>
    <name evidence="3" type="ORF">LX13_003179</name>
</gene>
<evidence type="ECO:0000256" key="1">
    <source>
        <dbReference type="ARBA" id="ARBA00023002"/>
    </source>
</evidence>
<dbReference type="PANTHER" id="PTHR43244">
    <property type="match status" value="1"/>
</dbReference>
<dbReference type="NCBIfam" id="TIGR03557">
    <property type="entry name" value="F420_G6P_family"/>
    <property type="match status" value="1"/>
</dbReference>
<evidence type="ECO:0000313" key="4">
    <source>
        <dbReference type="Proteomes" id="UP001206895"/>
    </source>
</evidence>
<feature type="domain" description="Luciferase-like" evidence="2">
    <location>
        <begin position="8"/>
        <end position="193"/>
    </location>
</feature>
<keyword evidence="4" id="KW-1185">Reference proteome</keyword>
<dbReference type="InterPro" id="IPR036661">
    <property type="entry name" value="Luciferase-like_sf"/>
</dbReference>
<evidence type="ECO:0000259" key="2">
    <source>
        <dbReference type="Pfam" id="PF00296"/>
    </source>
</evidence>
<evidence type="ECO:0000313" key="3">
    <source>
        <dbReference type="EMBL" id="MCP2177351.1"/>
    </source>
</evidence>
<accession>A0ABT1HGI6</accession>
<dbReference type="PANTHER" id="PTHR43244:SF1">
    <property type="entry name" value="5,10-METHYLENETETRAHYDROMETHANOPTERIN REDUCTASE"/>
    <property type="match status" value="1"/>
</dbReference>
<protein>
    <submittedName>
        <fullName evidence="3">F420-dependent oxidoreductase, G6PDH family</fullName>
    </submittedName>
</protein>
<organism evidence="3 4">
    <name type="scientific">Williamsia maris</name>
    <dbReference type="NCBI Taxonomy" id="72806"/>
    <lineage>
        <taxon>Bacteria</taxon>
        <taxon>Bacillati</taxon>
        <taxon>Actinomycetota</taxon>
        <taxon>Actinomycetes</taxon>
        <taxon>Mycobacteriales</taxon>
        <taxon>Nocardiaceae</taxon>
        <taxon>Williamsia</taxon>
    </lineage>
</organism>
<proteinExistence type="predicted"/>
<dbReference type="Pfam" id="PF00296">
    <property type="entry name" value="Bac_luciferase"/>
    <property type="match status" value="1"/>
</dbReference>